<keyword evidence="2" id="KW-1185">Reference proteome</keyword>
<dbReference type="Gene3D" id="2.180.10.10">
    <property type="entry name" value="RHS repeat-associated core"/>
    <property type="match status" value="1"/>
</dbReference>
<protein>
    <submittedName>
        <fullName evidence="1">RHS repeat protein</fullName>
    </submittedName>
</protein>
<dbReference type="InterPro" id="IPR050708">
    <property type="entry name" value="T6SS_VgrG/RHS"/>
</dbReference>
<dbReference type="InterPro" id="IPR022385">
    <property type="entry name" value="Rhs_assc_core"/>
</dbReference>
<dbReference type="RefSeq" id="WP_170394490.1">
    <property type="nucleotide sequence ID" value="NZ_AMWJ02000001.1"/>
</dbReference>
<reference evidence="1 2" key="1">
    <citation type="journal article" date="2013" name="Genome Announc.">
        <title>Genome Sequence of Naphthalene-Degrading Soil Bacterium Pseudomonas putida CSV86.</title>
        <authorList>
            <person name="Phale P.S."/>
            <person name="Paliwal V."/>
            <person name="Raju S.C."/>
            <person name="Modak A."/>
            <person name="Purohit H.J."/>
        </authorList>
    </citation>
    <scope>NUCLEOTIDE SEQUENCE [LARGE SCALE GENOMIC DNA]</scope>
    <source>
        <strain evidence="1 2">CSV86</strain>
    </source>
</reference>
<gene>
    <name evidence="1" type="ORF">CSV86_007605</name>
</gene>
<dbReference type="PANTHER" id="PTHR32305:SF15">
    <property type="entry name" value="PROTEIN RHSA-RELATED"/>
    <property type="match status" value="1"/>
</dbReference>
<organism evidence="1 2">
    <name type="scientific">Pseudomonas bharatica CSV86</name>
    <dbReference type="NCBI Taxonomy" id="1005395"/>
    <lineage>
        <taxon>Bacteria</taxon>
        <taxon>Pseudomonadati</taxon>
        <taxon>Pseudomonadota</taxon>
        <taxon>Gammaproteobacteria</taxon>
        <taxon>Pseudomonadales</taxon>
        <taxon>Pseudomonadaceae</taxon>
        <taxon>Pseudomonas</taxon>
        <taxon>Pseudomonas bharatica</taxon>
    </lineage>
</organism>
<evidence type="ECO:0000313" key="1">
    <source>
        <dbReference type="EMBL" id="NNJ15119.1"/>
    </source>
</evidence>
<dbReference type="AlphaFoldDB" id="A0A7K4ECP1"/>
<sequence>MSAAVHALTPVLHAVDPRGLVVRQVDYCRDTAQAAAETRVQRQGFGAVGHHLASWDPRLWASNGPANRLGAHGLSGRELSSDRVDSGFRCTLFGEAGQPVWSEDGQGNHREFEYDGLLRVLAIHEQSSSHPRTCSERRDYAGADPALAPHNACGRLLRRDDTAGSRRYPAYALCGAVAFETWRFLGEAHWPDWPLEPEARDALLETESASTLWRHTALGEVREQIDASGNRQYTGLDLLGRLRNLQVWSNGQEQPRVLVQALRYDAAGHVVEELLGNGVRIGREHRPEDGRLTRLHSSHASGRLVQDLHYLCDPAGNVLSIEDRAQPVRHFANQRVEARCEYRHDSLGQLIEARGQEAGAVRRGPGALDDPAAVSNYRQTYEYDAGGNLLRLVHVGAQAHGRVLVAAAGSNRCLAAVDERPPAEDDYLAAYDRNGNPRQLQAGQTVEWDLRNRLSSVSPVRRDEGLDDCERYVYDGEGQRRRKRRLQQAGARTLLGEVRYLPGLERHRRSAGGEHYEVLVVQAGTCAIRLLHWLDGRPDAVPQDQCRYALGDHLGSCQLELDDEAGLISQETYYPFGETAWSAARNEVEASYRTLRYSGKERDASGLYYYGARYYRADWQRWLNPDPAGEVDGLNLYRMVGNAPVNRRDADGYRGFDVLDEAESELIDGGDHLLASGLDNFPMDMQGAVRRSFQIARGMLKDTVDALGRRPDEQLNEALYSTFGITDFRLTAAKRLFLAQLQGVFQAAHDGLLQLEHGQSWRLMLSEPQDLQHVGATRQSQGRGARLELAARHLRGNLFDSAVTSMHEEFHVLTTDLFFTSPEDMVTDYWYSVSPLSEVRSIPALVDELHATSQGEVALGPDEADMNEQNSLLYSRLIKREAARFGLREPLDANQRRDYFTTHAGIRQAVVMRNADSLAGLC</sequence>
<evidence type="ECO:0000313" key="2">
    <source>
        <dbReference type="Proteomes" id="UP000010448"/>
    </source>
</evidence>
<dbReference type="PANTHER" id="PTHR32305">
    <property type="match status" value="1"/>
</dbReference>
<comment type="caution">
    <text evidence="1">The sequence shown here is derived from an EMBL/GenBank/DDBJ whole genome shotgun (WGS) entry which is preliminary data.</text>
</comment>
<dbReference type="EMBL" id="AMWJ02000001">
    <property type="protein sequence ID" value="NNJ15119.1"/>
    <property type="molecule type" value="Genomic_DNA"/>
</dbReference>
<dbReference type="Proteomes" id="UP000010448">
    <property type="component" value="Unassembled WGS sequence"/>
</dbReference>
<accession>A0A7K4ECP1</accession>
<name>A0A7K4ECP1_9PSED</name>
<proteinExistence type="predicted"/>
<dbReference type="NCBIfam" id="TIGR03696">
    <property type="entry name" value="Rhs_assc_core"/>
    <property type="match status" value="1"/>
</dbReference>